<evidence type="ECO:0000313" key="3">
    <source>
        <dbReference type="Proteomes" id="UP000034591"/>
    </source>
</evidence>
<dbReference type="EMBL" id="LBTI01000006">
    <property type="protein sequence ID" value="KKQ37910.1"/>
    <property type="molecule type" value="Genomic_DNA"/>
</dbReference>
<accession>A0A0G0HH94</accession>
<comment type="similarity">
    <text evidence="1">Belongs to the phD/YefM antitoxin family.</text>
</comment>
<comment type="caution">
    <text evidence="2">The sequence shown here is derived from an EMBL/GenBank/DDBJ whole genome shotgun (WGS) entry which is preliminary data.</text>
</comment>
<name>A0A0G0HH94_9BACT</name>
<dbReference type="STRING" id="1618545.US53_C0006G0004"/>
<dbReference type="SUPFAM" id="SSF143120">
    <property type="entry name" value="YefM-like"/>
    <property type="match status" value="1"/>
</dbReference>
<evidence type="ECO:0000256" key="1">
    <source>
        <dbReference type="ARBA" id="ARBA00009981"/>
    </source>
</evidence>
<dbReference type="InterPro" id="IPR036165">
    <property type="entry name" value="YefM-like_sf"/>
</dbReference>
<dbReference type="Gene3D" id="3.40.1620.10">
    <property type="entry name" value="YefM-like domain"/>
    <property type="match status" value="1"/>
</dbReference>
<proteinExistence type="inferred from homology"/>
<sequence>MQRQITINATQARKNFFELLQDVIENDKEIMIKKKGFDELAVLKRKKVSEAEKKKQIARDRKIVRELAGSVKSKISYQPDEMKLAEKIFVEEYKEKYGIK</sequence>
<protein>
    <recommendedName>
        <fullName evidence="4">Antitoxin</fullName>
    </recommendedName>
</protein>
<reference evidence="2 3" key="1">
    <citation type="journal article" date="2015" name="Nature">
        <title>rRNA introns, odd ribosomes, and small enigmatic genomes across a large radiation of phyla.</title>
        <authorList>
            <person name="Brown C.T."/>
            <person name="Hug L.A."/>
            <person name="Thomas B.C."/>
            <person name="Sharon I."/>
            <person name="Castelle C.J."/>
            <person name="Singh A."/>
            <person name="Wilkins M.J."/>
            <person name="Williams K.H."/>
            <person name="Banfield J.F."/>
        </authorList>
    </citation>
    <scope>NUCLEOTIDE SEQUENCE [LARGE SCALE GENOMIC DNA]</scope>
</reference>
<evidence type="ECO:0000313" key="2">
    <source>
        <dbReference type="EMBL" id="KKQ37910.1"/>
    </source>
</evidence>
<organism evidence="2 3">
    <name type="scientific">Candidatus Woesebacteria bacterium GW2011_GWA1_37_7</name>
    <dbReference type="NCBI Taxonomy" id="1618545"/>
    <lineage>
        <taxon>Bacteria</taxon>
        <taxon>Candidatus Woeseibacteriota</taxon>
    </lineage>
</organism>
<gene>
    <name evidence="2" type="ORF">US53_C0006G0004</name>
</gene>
<evidence type="ECO:0008006" key="4">
    <source>
        <dbReference type="Google" id="ProtNLM"/>
    </source>
</evidence>
<dbReference type="AlphaFoldDB" id="A0A0G0HH94"/>
<dbReference type="Proteomes" id="UP000034591">
    <property type="component" value="Unassembled WGS sequence"/>
</dbReference>